<dbReference type="RefSeq" id="WP_270042221.1">
    <property type="nucleotide sequence ID" value="NZ_JAPDOD010000022.1"/>
</dbReference>
<dbReference type="AlphaFoldDB" id="A0A9X3MX77"/>
<reference evidence="1" key="1">
    <citation type="submission" date="2022-10" db="EMBL/GenBank/DDBJ databases">
        <title>The WGS of Solirubrobacter ginsenosidimutans DSM 21036.</title>
        <authorList>
            <person name="Jiang Z."/>
        </authorList>
    </citation>
    <scope>NUCLEOTIDE SEQUENCE</scope>
    <source>
        <strain evidence="1">DSM 21036</strain>
    </source>
</reference>
<proteinExistence type="predicted"/>
<dbReference type="EMBL" id="JAPDOD010000022">
    <property type="protein sequence ID" value="MDA0162980.1"/>
    <property type="molecule type" value="Genomic_DNA"/>
</dbReference>
<dbReference type="Proteomes" id="UP001149140">
    <property type="component" value="Unassembled WGS sequence"/>
</dbReference>
<gene>
    <name evidence="1" type="ORF">OM076_22095</name>
</gene>
<comment type="caution">
    <text evidence="1">The sequence shown here is derived from an EMBL/GenBank/DDBJ whole genome shotgun (WGS) entry which is preliminary data.</text>
</comment>
<keyword evidence="2" id="KW-1185">Reference proteome</keyword>
<protein>
    <submittedName>
        <fullName evidence="1">Uncharacterized protein</fullName>
    </submittedName>
</protein>
<sequence length="73" mass="8032">MQVYPRPTEKRVDVPREDVEGECPECGEASLQAYPVLSEGGWWNVTKCQSCLCSVKREPGPLLGGIQLLIDAV</sequence>
<organism evidence="1 2">
    <name type="scientific">Solirubrobacter ginsenosidimutans</name>
    <dbReference type="NCBI Taxonomy" id="490573"/>
    <lineage>
        <taxon>Bacteria</taxon>
        <taxon>Bacillati</taxon>
        <taxon>Actinomycetota</taxon>
        <taxon>Thermoleophilia</taxon>
        <taxon>Solirubrobacterales</taxon>
        <taxon>Solirubrobacteraceae</taxon>
        <taxon>Solirubrobacter</taxon>
    </lineage>
</organism>
<evidence type="ECO:0000313" key="1">
    <source>
        <dbReference type="EMBL" id="MDA0162980.1"/>
    </source>
</evidence>
<evidence type="ECO:0000313" key="2">
    <source>
        <dbReference type="Proteomes" id="UP001149140"/>
    </source>
</evidence>
<accession>A0A9X3MX77</accession>
<name>A0A9X3MX77_9ACTN</name>